<protein>
    <submittedName>
        <fullName evidence="3">Uncharacterized protein</fullName>
    </submittedName>
</protein>
<comment type="caution">
    <text evidence="3">The sequence shown here is derived from an EMBL/GenBank/DDBJ whole genome shotgun (WGS) entry which is preliminary data.</text>
</comment>
<dbReference type="EMBL" id="MU865393">
    <property type="protein sequence ID" value="KAK4224432.1"/>
    <property type="molecule type" value="Genomic_DNA"/>
</dbReference>
<feature type="compositionally biased region" description="Low complexity" evidence="2">
    <location>
        <begin position="65"/>
        <end position="80"/>
    </location>
</feature>
<evidence type="ECO:0000313" key="3">
    <source>
        <dbReference type="EMBL" id="KAK4224432.1"/>
    </source>
</evidence>
<organism evidence="3 4">
    <name type="scientific">Podospora fimiseda</name>
    <dbReference type="NCBI Taxonomy" id="252190"/>
    <lineage>
        <taxon>Eukaryota</taxon>
        <taxon>Fungi</taxon>
        <taxon>Dikarya</taxon>
        <taxon>Ascomycota</taxon>
        <taxon>Pezizomycotina</taxon>
        <taxon>Sordariomycetes</taxon>
        <taxon>Sordariomycetidae</taxon>
        <taxon>Sordariales</taxon>
        <taxon>Podosporaceae</taxon>
        <taxon>Podospora</taxon>
    </lineage>
</organism>
<feature type="compositionally biased region" description="Basic and acidic residues" evidence="2">
    <location>
        <begin position="23"/>
        <end position="33"/>
    </location>
</feature>
<keyword evidence="1" id="KW-0175">Coiled coil</keyword>
<feature type="region of interest" description="Disordered" evidence="2">
    <location>
        <begin position="1"/>
        <end position="111"/>
    </location>
</feature>
<reference evidence="3" key="1">
    <citation type="journal article" date="2023" name="Mol. Phylogenet. Evol.">
        <title>Genome-scale phylogeny and comparative genomics of the fungal order Sordariales.</title>
        <authorList>
            <person name="Hensen N."/>
            <person name="Bonometti L."/>
            <person name="Westerberg I."/>
            <person name="Brannstrom I.O."/>
            <person name="Guillou S."/>
            <person name="Cros-Aarteil S."/>
            <person name="Calhoun S."/>
            <person name="Haridas S."/>
            <person name="Kuo A."/>
            <person name="Mondo S."/>
            <person name="Pangilinan J."/>
            <person name="Riley R."/>
            <person name="LaButti K."/>
            <person name="Andreopoulos B."/>
            <person name="Lipzen A."/>
            <person name="Chen C."/>
            <person name="Yan M."/>
            <person name="Daum C."/>
            <person name="Ng V."/>
            <person name="Clum A."/>
            <person name="Steindorff A."/>
            <person name="Ohm R.A."/>
            <person name="Martin F."/>
            <person name="Silar P."/>
            <person name="Natvig D.O."/>
            <person name="Lalanne C."/>
            <person name="Gautier V."/>
            <person name="Ament-Velasquez S.L."/>
            <person name="Kruys A."/>
            <person name="Hutchinson M.I."/>
            <person name="Powell A.J."/>
            <person name="Barry K."/>
            <person name="Miller A.N."/>
            <person name="Grigoriev I.V."/>
            <person name="Debuchy R."/>
            <person name="Gladieux P."/>
            <person name="Hiltunen Thoren M."/>
            <person name="Johannesson H."/>
        </authorList>
    </citation>
    <scope>NUCLEOTIDE SEQUENCE</scope>
    <source>
        <strain evidence="3">CBS 990.96</strain>
    </source>
</reference>
<dbReference type="AlphaFoldDB" id="A0AAN7GT05"/>
<evidence type="ECO:0000256" key="1">
    <source>
        <dbReference type="SAM" id="Coils"/>
    </source>
</evidence>
<sequence length="347" mass="39636">MPRKHQKPNLPEPPARKLRQTKSRIEYALRRASEAPSLVSSHFPSPEATASSSVRDKASPQKIARPTQTKTKTRPQTVVKPIHKRLSPAKKEEPRQKAPVINTKPKHALKAKHSPDIHDRFIQVAFEQQPQQQTQSPRKETQVPVPKEEEDPFDPAVLKRDIIQHFADQAGTLYQVGAKSLEQAHEDLLESLKRSANEDKKTFRKKVLAVSRPIDSLKLRYQVQTPTGAETRTSALGDLISHASKPHQEFLDKMDSLWKDWDKIGLELKEIVNGTQRVEVTDPPDDIMTEEQEEVERKALEKEIAKAEKEIELITEAALVCAKDIEKEHLKLTMPDLHRYYQSINIF</sequence>
<gene>
    <name evidence="3" type="ORF">QBC38DRAFT_502276</name>
</gene>
<accession>A0AAN7GT05</accession>
<dbReference type="Proteomes" id="UP001301958">
    <property type="component" value="Unassembled WGS sequence"/>
</dbReference>
<reference evidence="3" key="2">
    <citation type="submission" date="2023-05" db="EMBL/GenBank/DDBJ databases">
        <authorList>
            <consortium name="Lawrence Berkeley National Laboratory"/>
            <person name="Steindorff A."/>
            <person name="Hensen N."/>
            <person name="Bonometti L."/>
            <person name="Westerberg I."/>
            <person name="Brannstrom I.O."/>
            <person name="Guillou S."/>
            <person name="Cros-Aarteil S."/>
            <person name="Calhoun S."/>
            <person name="Haridas S."/>
            <person name="Kuo A."/>
            <person name="Mondo S."/>
            <person name="Pangilinan J."/>
            <person name="Riley R."/>
            <person name="Labutti K."/>
            <person name="Andreopoulos B."/>
            <person name="Lipzen A."/>
            <person name="Chen C."/>
            <person name="Yanf M."/>
            <person name="Daum C."/>
            <person name="Ng V."/>
            <person name="Clum A."/>
            <person name="Ohm R."/>
            <person name="Martin F."/>
            <person name="Silar P."/>
            <person name="Natvig D."/>
            <person name="Lalanne C."/>
            <person name="Gautier V."/>
            <person name="Ament-Velasquez S.L."/>
            <person name="Kruys A."/>
            <person name="Hutchinson M.I."/>
            <person name="Powell A.J."/>
            <person name="Barry K."/>
            <person name="Miller A.N."/>
            <person name="Grigoriev I.V."/>
            <person name="Debuchy R."/>
            <person name="Gladieux P."/>
            <person name="Thoren M.H."/>
            <person name="Johannesson H."/>
        </authorList>
    </citation>
    <scope>NUCLEOTIDE SEQUENCE</scope>
    <source>
        <strain evidence="3">CBS 990.96</strain>
    </source>
</reference>
<evidence type="ECO:0000313" key="4">
    <source>
        <dbReference type="Proteomes" id="UP001301958"/>
    </source>
</evidence>
<feature type="coiled-coil region" evidence="1">
    <location>
        <begin position="288"/>
        <end position="317"/>
    </location>
</feature>
<keyword evidence="4" id="KW-1185">Reference proteome</keyword>
<feature type="region of interest" description="Disordered" evidence="2">
    <location>
        <begin position="127"/>
        <end position="151"/>
    </location>
</feature>
<evidence type="ECO:0000256" key="2">
    <source>
        <dbReference type="SAM" id="MobiDB-lite"/>
    </source>
</evidence>
<proteinExistence type="predicted"/>
<feature type="compositionally biased region" description="Polar residues" evidence="2">
    <location>
        <begin position="38"/>
        <end position="53"/>
    </location>
</feature>
<name>A0AAN7GT05_9PEZI</name>